<feature type="compositionally biased region" description="Basic and acidic residues" evidence="1">
    <location>
        <begin position="1"/>
        <end position="14"/>
    </location>
</feature>
<proteinExistence type="predicted"/>
<dbReference type="Proteomes" id="UP001066276">
    <property type="component" value="Chromosome 6"/>
</dbReference>
<dbReference type="AlphaFoldDB" id="A0AAV7QPU0"/>
<organism evidence="2 3">
    <name type="scientific">Pleurodeles waltl</name>
    <name type="common">Iberian ribbed newt</name>
    <dbReference type="NCBI Taxonomy" id="8319"/>
    <lineage>
        <taxon>Eukaryota</taxon>
        <taxon>Metazoa</taxon>
        <taxon>Chordata</taxon>
        <taxon>Craniata</taxon>
        <taxon>Vertebrata</taxon>
        <taxon>Euteleostomi</taxon>
        <taxon>Amphibia</taxon>
        <taxon>Batrachia</taxon>
        <taxon>Caudata</taxon>
        <taxon>Salamandroidea</taxon>
        <taxon>Salamandridae</taxon>
        <taxon>Pleurodelinae</taxon>
        <taxon>Pleurodeles</taxon>
    </lineage>
</organism>
<protein>
    <submittedName>
        <fullName evidence="2">Uncharacterized protein</fullName>
    </submittedName>
</protein>
<sequence length="57" mass="6411">LHEHLSPLHAHWRESPSQPNSNSHKGKSARATTTTIEGNTPMHMMSHTETITLHLHP</sequence>
<gene>
    <name evidence="2" type="ORF">NDU88_008830</name>
</gene>
<feature type="non-terminal residue" evidence="2">
    <location>
        <position position="57"/>
    </location>
</feature>
<keyword evidence="3" id="KW-1185">Reference proteome</keyword>
<evidence type="ECO:0000313" key="3">
    <source>
        <dbReference type="Proteomes" id="UP001066276"/>
    </source>
</evidence>
<feature type="non-terminal residue" evidence="2">
    <location>
        <position position="1"/>
    </location>
</feature>
<dbReference type="EMBL" id="JANPWB010000010">
    <property type="protein sequence ID" value="KAJ1142516.1"/>
    <property type="molecule type" value="Genomic_DNA"/>
</dbReference>
<evidence type="ECO:0000313" key="2">
    <source>
        <dbReference type="EMBL" id="KAJ1142516.1"/>
    </source>
</evidence>
<accession>A0AAV7QPU0</accession>
<reference evidence="2" key="1">
    <citation type="journal article" date="2022" name="bioRxiv">
        <title>Sequencing and chromosome-scale assembly of the giantPleurodeles waltlgenome.</title>
        <authorList>
            <person name="Brown T."/>
            <person name="Elewa A."/>
            <person name="Iarovenko S."/>
            <person name="Subramanian E."/>
            <person name="Araus A.J."/>
            <person name="Petzold A."/>
            <person name="Susuki M."/>
            <person name="Suzuki K.-i.T."/>
            <person name="Hayashi T."/>
            <person name="Toyoda A."/>
            <person name="Oliveira C."/>
            <person name="Osipova E."/>
            <person name="Leigh N.D."/>
            <person name="Simon A."/>
            <person name="Yun M.H."/>
        </authorList>
    </citation>
    <scope>NUCLEOTIDE SEQUENCE</scope>
    <source>
        <strain evidence="2">20211129_DDA</strain>
        <tissue evidence="2">Liver</tissue>
    </source>
</reference>
<feature type="region of interest" description="Disordered" evidence="1">
    <location>
        <begin position="1"/>
        <end position="44"/>
    </location>
</feature>
<comment type="caution">
    <text evidence="2">The sequence shown here is derived from an EMBL/GenBank/DDBJ whole genome shotgun (WGS) entry which is preliminary data.</text>
</comment>
<name>A0AAV7QPU0_PLEWA</name>
<evidence type="ECO:0000256" key="1">
    <source>
        <dbReference type="SAM" id="MobiDB-lite"/>
    </source>
</evidence>